<feature type="region of interest" description="Disordered" evidence="1">
    <location>
        <begin position="55"/>
        <end position="86"/>
    </location>
</feature>
<reference evidence="2 3" key="1">
    <citation type="journal article" date="2021" name="Nat. Plants">
        <title>The Taxus genome provides insights into paclitaxel biosynthesis.</title>
        <authorList>
            <person name="Xiong X."/>
            <person name="Gou J."/>
            <person name="Liao Q."/>
            <person name="Li Y."/>
            <person name="Zhou Q."/>
            <person name="Bi G."/>
            <person name="Li C."/>
            <person name="Du R."/>
            <person name="Wang X."/>
            <person name="Sun T."/>
            <person name="Guo L."/>
            <person name="Liang H."/>
            <person name="Lu P."/>
            <person name="Wu Y."/>
            <person name="Zhang Z."/>
            <person name="Ro D.K."/>
            <person name="Shang Y."/>
            <person name="Huang S."/>
            <person name="Yan J."/>
        </authorList>
    </citation>
    <scope>NUCLEOTIDE SEQUENCE [LARGE SCALE GENOMIC DNA]</scope>
    <source>
        <strain evidence="2">Ta-2019</strain>
    </source>
</reference>
<accession>A0AA38LKV9</accession>
<evidence type="ECO:0000313" key="2">
    <source>
        <dbReference type="EMBL" id="KAH9327531.1"/>
    </source>
</evidence>
<evidence type="ECO:0000313" key="3">
    <source>
        <dbReference type="Proteomes" id="UP000824469"/>
    </source>
</evidence>
<protein>
    <submittedName>
        <fullName evidence="2">Uncharacterized protein</fullName>
    </submittedName>
</protein>
<feature type="compositionally biased region" description="Basic and acidic residues" evidence="1">
    <location>
        <begin position="55"/>
        <end position="70"/>
    </location>
</feature>
<dbReference type="AlphaFoldDB" id="A0AA38LKV9"/>
<evidence type="ECO:0000256" key="1">
    <source>
        <dbReference type="SAM" id="MobiDB-lite"/>
    </source>
</evidence>
<feature type="compositionally biased region" description="Acidic residues" evidence="1">
    <location>
        <begin position="76"/>
        <end position="86"/>
    </location>
</feature>
<keyword evidence="3" id="KW-1185">Reference proteome</keyword>
<gene>
    <name evidence="2" type="ORF">KI387_007709</name>
</gene>
<dbReference type="Proteomes" id="UP000824469">
    <property type="component" value="Unassembled WGS sequence"/>
</dbReference>
<feature type="non-terminal residue" evidence="2">
    <location>
        <position position="86"/>
    </location>
</feature>
<proteinExistence type="predicted"/>
<feature type="non-terminal residue" evidence="2">
    <location>
        <position position="1"/>
    </location>
</feature>
<comment type="caution">
    <text evidence="2">The sequence shown here is derived from an EMBL/GenBank/DDBJ whole genome shotgun (WGS) entry which is preliminary data.</text>
</comment>
<dbReference type="EMBL" id="JAHRHJ020000002">
    <property type="protein sequence ID" value="KAH9327531.1"/>
    <property type="molecule type" value="Genomic_DNA"/>
</dbReference>
<organism evidence="2 3">
    <name type="scientific">Taxus chinensis</name>
    <name type="common">Chinese yew</name>
    <name type="synonym">Taxus wallichiana var. chinensis</name>
    <dbReference type="NCBI Taxonomy" id="29808"/>
    <lineage>
        <taxon>Eukaryota</taxon>
        <taxon>Viridiplantae</taxon>
        <taxon>Streptophyta</taxon>
        <taxon>Embryophyta</taxon>
        <taxon>Tracheophyta</taxon>
        <taxon>Spermatophyta</taxon>
        <taxon>Pinopsida</taxon>
        <taxon>Pinidae</taxon>
        <taxon>Conifers II</taxon>
        <taxon>Cupressales</taxon>
        <taxon>Taxaceae</taxon>
        <taxon>Taxus</taxon>
    </lineage>
</organism>
<sequence length="86" mass="9911">CIDDEEPIELTSFTFSSSIFHHKDPLATKASIGPEIEKEMQINENISFSPSTKLALEENHEEDPTRREITSIDQFELNDEQEDENE</sequence>
<name>A0AA38LKV9_TAXCH</name>